<name>A0A7J9GUF1_9ROSI</name>
<sequence length="19" mass="2456">MSFLIKWRIMRLSEYGLRR</sequence>
<protein>
    <submittedName>
        <fullName evidence="1">Uncharacterized protein</fullName>
    </submittedName>
</protein>
<dbReference type="AlphaFoldDB" id="A0A7J9GUF1"/>
<organism evidence="1 2">
    <name type="scientific">Gossypium harknessii</name>
    <dbReference type="NCBI Taxonomy" id="34285"/>
    <lineage>
        <taxon>Eukaryota</taxon>
        <taxon>Viridiplantae</taxon>
        <taxon>Streptophyta</taxon>
        <taxon>Embryophyta</taxon>
        <taxon>Tracheophyta</taxon>
        <taxon>Spermatophyta</taxon>
        <taxon>Magnoliopsida</taxon>
        <taxon>eudicotyledons</taxon>
        <taxon>Gunneridae</taxon>
        <taxon>Pentapetalae</taxon>
        <taxon>rosids</taxon>
        <taxon>malvids</taxon>
        <taxon>Malvales</taxon>
        <taxon>Malvaceae</taxon>
        <taxon>Malvoideae</taxon>
        <taxon>Gossypium</taxon>
    </lineage>
</organism>
<accession>A0A7J9GUF1</accession>
<gene>
    <name evidence="1" type="ORF">Gohar_011133</name>
</gene>
<keyword evidence="2" id="KW-1185">Reference proteome</keyword>
<feature type="non-terminal residue" evidence="1">
    <location>
        <position position="19"/>
    </location>
</feature>
<dbReference type="EMBL" id="JABFAD010000006">
    <property type="protein sequence ID" value="MBA0800714.1"/>
    <property type="molecule type" value="Genomic_DNA"/>
</dbReference>
<evidence type="ECO:0000313" key="2">
    <source>
        <dbReference type="Proteomes" id="UP000593560"/>
    </source>
</evidence>
<proteinExistence type="predicted"/>
<evidence type="ECO:0000313" key="1">
    <source>
        <dbReference type="EMBL" id="MBA0800714.1"/>
    </source>
</evidence>
<reference evidence="1 2" key="1">
    <citation type="journal article" date="2019" name="Genome Biol. Evol.">
        <title>Insights into the evolution of the New World diploid cottons (Gossypium, subgenus Houzingenia) based on genome sequencing.</title>
        <authorList>
            <person name="Grover C.E."/>
            <person name="Arick M.A. 2nd"/>
            <person name="Thrash A."/>
            <person name="Conover J.L."/>
            <person name="Sanders W.S."/>
            <person name="Peterson D.G."/>
            <person name="Frelichowski J.E."/>
            <person name="Scheffler J.A."/>
            <person name="Scheffler B.E."/>
            <person name="Wendel J.F."/>
        </authorList>
    </citation>
    <scope>NUCLEOTIDE SEQUENCE [LARGE SCALE GENOMIC DNA]</scope>
    <source>
        <strain evidence="1">0</strain>
        <tissue evidence="1">Leaf</tissue>
    </source>
</reference>
<dbReference type="Proteomes" id="UP000593560">
    <property type="component" value="Unassembled WGS sequence"/>
</dbReference>
<comment type="caution">
    <text evidence="1">The sequence shown here is derived from an EMBL/GenBank/DDBJ whole genome shotgun (WGS) entry which is preliminary data.</text>
</comment>